<dbReference type="AlphaFoldDB" id="A0A679B9Z3"/>
<sequence length="127" mass="14271">MNSGCRDCRRRRPELAARRTAKTFCAHHENALEVSVRFSFPTPTFEYRREGGGAARPGGAVTVSTLVTRIWPVAFSVCIWDTSGRCSCKCGRQHRKAVLALDVVGSEYWISHKFDDAARLQSARSFY</sequence>
<organism evidence="1">
    <name type="scientific">Oryza glaberrima</name>
    <name type="common">African rice</name>
    <dbReference type="NCBI Taxonomy" id="4538"/>
    <lineage>
        <taxon>Eukaryota</taxon>
        <taxon>Viridiplantae</taxon>
        <taxon>Streptophyta</taxon>
        <taxon>Embryophyta</taxon>
        <taxon>Tracheophyta</taxon>
        <taxon>Spermatophyta</taxon>
        <taxon>Magnoliopsida</taxon>
        <taxon>Liliopsida</taxon>
        <taxon>Poales</taxon>
        <taxon>Poaceae</taxon>
        <taxon>BOP clade</taxon>
        <taxon>Oryzoideae</taxon>
        <taxon>Oryzeae</taxon>
        <taxon>Oryzinae</taxon>
        <taxon>Oryza</taxon>
    </lineage>
</organism>
<gene>
    <name evidence="1" type="primary">Ogla0134B22.1</name>
</gene>
<accession>A0A679B9Z3</accession>
<proteinExistence type="predicted"/>
<dbReference type="EMBL" id="AP018859">
    <property type="protein sequence ID" value="BBF89420.1"/>
    <property type="molecule type" value="Genomic_DNA"/>
</dbReference>
<reference evidence="1" key="1">
    <citation type="submission" date="2018-08" db="EMBL/GenBank/DDBJ databases">
        <title>Oryza glaberrima genomic DNA, chromosome 11, BAC clone:Ogla0134B22.</title>
        <authorList>
            <person name="Wu J."/>
            <person name="Kanamori H."/>
        </authorList>
    </citation>
    <scope>NUCLEOTIDE SEQUENCE</scope>
    <source>
        <strain evidence="1">IRGC104038</strain>
    </source>
</reference>
<protein>
    <submittedName>
        <fullName evidence="1">Uncharacterized protein</fullName>
    </submittedName>
</protein>
<name>A0A679B9Z3_ORYGL</name>
<evidence type="ECO:0000313" key="1">
    <source>
        <dbReference type="EMBL" id="BBF89420.1"/>
    </source>
</evidence>